<keyword evidence="4" id="KW-1185">Reference proteome</keyword>
<feature type="compositionally biased region" description="Basic residues" evidence="1">
    <location>
        <begin position="164"/>
        <end position="174"/>
    </location>
</feature>
<feature type="region of interest" description="Disordered" evidence="1">
    <location>
        <begin position="149"/>
        <end position="174"/>
    </location>
</feature>
<sequence>MTLDKLARWTGVLAGLFIGVPGAVEAVTGETAATSFVLGIAPALALPLLTALYLRQGGERCGAFGTVAYTVNIVGLGLFGGAAFTLNLALFFMDQPVLGGRPGSRCWAARWCSPSGRCCSGSPWCGHASIPRLPRWRTRWRCRCSRSPRRCRTPCSPAPSTSPRVRRSPGWPRR</sequence>
<dbReference type="Proteomes" id="UP001515943">
    <property type="component" value="Unassembled WGS sequence"/>
</dbReference>
<evidence type="ECO:0000313" key="4">
    <source>
        <dbReference type="Proteomes" id="UP001515943"/>
    </source>
</evidence>
<name>A0ABX1FXX4_9PSEU</name>
<accession>A0ABX1FXX4</accession>
<keyword evidence="2" id="KW-0812">Transmembrane</keyword>
<evidence type="ECO:0008006" key="5">
    <source>
        <dbReference type="Google" id="ProtNLM"/>
    </source>
</evidence>
<dbReference type="RefSeq" id="WP_167980004.1">
    <property type="nucleotide sequence ID" value="NZ_VSRL01000353.1"/>
</dbReference>
<evidence type="ECO:0000256" key="1">
    <source>
        <dbReference type="SAM" id="MobiDB-lite"/>
    </source>
</evidence>
<keyword evidence="2" id="KW-1133">Transmembrane helix</keyword>
<reference evidence="3 4" key="1">
    <citation type="submission" date="2019-08" db="EMBL/GenBank/DDBJ databases">
        <title>Lentzea from Indian Himalayas.</title>
        <authorList>
            <person name="Mandal S."/>
            <person name="Mallick Gupta A."/>
            <person name="Maiti P.K."/>
            <person name="Sarkar J."/>
            <person name="Mandal S."/>
        </authorList>
    </citation>
    <scope>NUCLEOTIDE SEQUENCE [LARGE SCALE GENOMIC DNA]</scope>
    <source>
        <strain evidence="3 4">PSKA42</strain>
    </source>
</reference>
<organism evidence="3 4">
    <name type="scientific">Lentzea indica</name>
    <dbReference type="NCBI Taxonomy" id="2604800"/>
    <lineage>
        <taxon>Bacteria</taxon>
        <taxon>Bacillati</taxon>
        <taxon>Actinomycetota</taxon>
        <taxon>Actinomycetes</taxon>
        <taxon>Pseudonocardiales</taxon>
        <taxon>Pseudonocardiaceae</taxon>
        <taxon>Lentzea</taxon>
    </lineage>
</organism>
<gene>
    <name evidence="3" type="ORF">FXN61_44545</name>
</gene>
<dbReference type="EMBL" id="VSRL01000353">
    <property type="protein sequence ID" value="NKE63416.1"/>
    <property type="molecule type" value="Genomic_DNA"/>
</dbReference>
<feature type="transmembrane region" description="Helical" evidence="2">
    <location>
        <begin position="36"/>
        <end position="54"/>
    </location>
</feature>
<feature type="transmembrane region" description="Helical" evidence="2">
    <location>
        <begin position="66"/>
        <end position="93"/>
    </location>
</feature>
<keyword evidence="2" id="KW-0472">Membrane</keyword>
<comment type="caution">
    <text evidence="3">The sequence shown here is derived from an EMBL/GenBank/DDBJ whole genome shotgun (WGS) entry which is preliminary data.</text>
</comment>
<proteinExistence type="predicted"/>
<protein>
    <recommendedName>
        <fullName evidence="5">PrsW family intramembrane metalloprotease</fullName>
    </recommendedName>
</protein>
<evidence type="ECO:0000256" key="2">
    <source>
        <dbReference type="SAM" id="Phobius"/>
    </source>
</evidence>
<evidence type="ECO:0000313" key="3">
    <source>
        <dbReference type="EMBL" id="NKE63416.1"/>
    </source>
</evidence>